<dbReference type="EMBL" id="JACOPR010000002">
    <property type="protein sequence ID" value="MBC5729895.1"/>
    <property type="molecule type" value="Genomic_DNA"/>
</dbReference>
<dbReference type="CDD" id="cd03215">
    <property type="entry name" value="ABC_Carb_Monos_II"/>
    <property type="match status" value="1"/>
</dbReference>
<dbReference type="InterPro" id="IPR027417">
    <property type="entry name" value="P-loop_NTPase"/>
</dbReference>
<gene>
    <name evidence="4" type="ORF">H8S34_03490</name>
</gene>
<evidence type="ECO:0000256" key="2">
    <source>
        <dbReference type="ARBA" id="ARBA00022840"/>
    </source>
</evidence>
<dbReference type="CDD" id="cd03216">
    <property type="entry name" value="ABC_Carb_Monos_I"/>
    <property type="match status" value="1"/>
</dbReference>
<keyword evidence="2 4" id="KW-0067">ATP-binding</keyword>
<keyword evidence="1" id="KW-0547">Nucleotide-binding</keyword>
<proteinExistence type="predicted"/>
<organism evidence="4 5">
    <name type="scientific">Pseudoflavonifractor hominis</name>
    <dbReference type="NCBI Taxonomy" id="2763059"/>
    <lineage>
        <taxon>Bacteria</taxon>
        <taxon>Bacillati</taxon>
        <taxon>Bacillota</taxon>
        <taxon>Clostridia</taxon>
        <taxon>Eubacteriales</taxon>
        <taxon>Oscillospiraceae</taxon>
        <taxon>Pseudoflavonifractor</taxon>
    </lineage>
</organism>
<dbReference type="SUPFAM" id="SSF52540">
    <property type="entry name" value="P-loop containing nucleoside triphosphate hydrolases"/>
    <property type="match status" value="2"/>
</dbReference>
<comment type="caution">
    <text evidence="4">The sequence shown here is derived from an EMBL/GenBank/DDBJ whole genome shotgun (WGS) entry which is preliminary data.</text>
</comment>
<dbReference type="PROSITE" id="PS50893">
    <property type="entry name" value="ABC_TRANSPORTER_2"/>
    <property type="match status" value="2"/>
</dbReference>
<dbReference type="Proteomes" id="UP000660021">
    <property type="component" value="Unassembled WGS sequence"/>
</dbReference>
<accession>A0ABR7HQU3</accession>
<name>A0ABR7HQU3_9FIRM</name>
<evidence type="ECO:0000259" key="3">
    <source>
        <dbReference type="PROSITE" id="PS50893"/>
    </source>
</evidence>
<feature type="domain" description="ABC transporter" evidence="3">
    <location>
        <begin position="252"/>
        <end position="497"/>
    </location>
</feature>
<evidence type="ECO:0000313" key="4">
    <source>
        <dbReference type="EMBL" id="MBC5729895.1"/>
    </source>
</evidence>
<dbReference type="Gene3D" id="3.40.50.300">
    <property type="entry name" value="P-loop containing nucleotide triphosphate hydrolases"/>
    <property type="match status" value="2"/>
</dbReference>
<dbReference type="PANTHER" id="PTHR43790:SF4">
    <property type="entry name" value="GUANOSINE IMPORT ATP-BINDING PROTEIN NUPO"/>
    <property type="match status" value="1"/>
</dbReference>
<evidence type="ECO:0000313" key="5">
    <source>
        <dbReference type="Proteomes" id="UP000660021"/>
    </source>
</evidence>
<dbReference type="GO" id="GO:0005524">
    <property type="term" value="F:ATP binding"/>
    <property type="evidence" value="ECO:0007669"/>
    <property type="project" value="UniProtKB-KW"/>
</dbReference>
<keyword evidence="5" id="KW-1185">Reference proteome</keyword>
<feature type="domain" description="ABC transporter" evidence="3">
    <location>
        <begin position="2"/>
        <end position="235"/>
    </location>
</feature>
<dbReference type="PANTHER" id="PTHR43790">
    <property type="entry name" value="CARBOHYDRATE TRANSPORT ATP-BINDING PROTEIN MG119-RELATED"/>
    <property type="match status" value="1"/>
</dbReference>
<dbReference type="Pfam" id="PF00005">
    <property type="entry name" value="ABC_tran"/>
    <property type="match status" value="2"/>
</dbReference>
<dbReference type="InterPro" id="IPR003593">
    <property type="entry name" value="AAA+_ATPase"/>
</dbReference>
<sequence length="510" mass="54911">MEHISKIYGNGIVANEDVNFNLKRGEIHALVGENGAGKTTLMKILFGMEKPSSGTITLEGAPLEMNSSEDAISHGIGMVHQHFMLVNSFTVAQNIALGIEPKKGLFVDSAKVNDFARELGEKYHFDIDPTAVVGTLPVGIKQKVEILKALARGARILILDEPTAVLTPQETDQLFAELNVLKDLGHTIIFISHKLREVKAISNRVTVMRNGRSVGVYDTDELTEEELSAKIVGWEGGGELEKAPCTPGEVLIRAEHLSYYGGAQVPVLDDVSFAVHAGTVLGVAGVQGNGQVELVELLTRARELEQGRVEINGMDISRQKVRALREGGLGYIPEDRLRQGAAAGASIRENLISCSYYRAPVSGPAGLLSNEQIDAFTRQSIADYEIKCGSGASKISMLSGGNMQKVVVARECSGQPSVLIAEQPTRGVDIGAARIIHQKILSLRDSGSAVLLISADLAEVMKLSDAVVVLYDGRIVAYFPDVSAVTEEELGLCMLGLQRHAPERIQEVTK</sequence>
<dbReference type="InterPro" id="IPR050107">
    <property type="entry name" value="ABC_carbohydrate_import_ATPase"/>
</dbReference>
<reference evidence="4 5" key="1">
    <citation type="submission" date="2020-08" db="EMBL/GenBank/DDBJ databases">
        <title>Genome public.</title>
        <authorList>
            <person name="Liu C."/>
            <person name="Sun Q."/>
        </authorList>
    </citation>
    <scope>NUCLEOTIDE SEQUENCE [LARGE SCALE GENOMIC DNA]</scope>
    <source>
        <strain evidence="4 5">New-38</strain>
    </source>
</reference>
<dbReference type="InterPro" id="IPR003439">
    <property type="entry name" value="ABC_transporter-like_ATP-bd"/>
</dbReference>
<evidence type="ECO:0000256" key="1">
    <source>
        <dbReference type="ARBA" id="ARBA00022741"/>
    </source>
</evidence>
<protein>
    <submittedName>
        <fullName evidence="4">ABC transporter ATP-binding protein</fullName>
    </submittedName>
</protein>
<dbReference type="SMART" id="SM00382">
    <property type="entry name" value="AAA"/>
    <property type="match status" value="1"/>
</dbReference>